<evidence type="ECO:0000313" key="3">
    <source>
        <dbReference type="EMBL" id="QSX78297.1"/>
    </source>
</evidence>
<feature type="compositionally biased region" description="Basic residues" evidence="1">
    <location>
        <begin position="1252"/>
        <end position="1287"/>
    </location>
</feature>
<dbReference type="EMBL" id="CP071518">
    <property type="protein sequence ID" value="QSX78297.1"/>
    <property type="molecule type" value="Genomic_DNA"/>
</dbReference>
<dbReference type="Gene3D" id="2.60.40.1120">
    <property type="entry name" value="Carboxypeptidase-like, regulatory domain"/>
    <property type="match status" value="4"/>
</dbReference>
<dbReference type="RefSeq" id="WP_207526689.1">
    <property type="nucleotide sequence ID" value="NZ_CP071518.1"/>
</dbReference>
<feature type="compositionally biased region" description="Basic residues" evidence="1">
    <location>
        <begin position="1395"/>
        <end position="1409"/>
    </location>
</feature>
<evidence type="ECO:0000256" key="2">
    <source>
        <dbReference type="SAM" id="SignalP"/>
    </source>
</evidence>
<dbReference type="KEGG" id="lsf:I8J32_016830"/>
<feature type="signal peptide" evidence="2">
    <location>
        <begin position="1"/>
        <end position="25"/>
    </location>
</feature>
<feature type="chain" id="PRO_5037770278" evidence="2">
    <location>
        <begin position="26"/>
        <end position="1424"/>
    </location>
</feature>
<feature type="region of interest" description="Disordered" evidence="1">
    <location>
        <begin position="1190"/>
        <end position="1320"/>
    </location>
</feature>
<dbReference type="GO" id="GO:0004180">
    <property type="term" value="F:carboxypeptidase activity"/>
    <property type="evidence" value="ECO:0007669"/>
    <property type="project" value="UniProtKB-KW"/>
</dbReference>
<dbReference type="InterPro" id="IPR011044">
    <property type="entry name" value="Quino_amine_DH_bsu"/>
</dbReference>
<feature type="compositionally biased region" description="Basic and acidic residues" evidence="1">
    <location>
        <begin position="1384"/>
        <end position="1394"/>
    </location>
</feature>
<keyword evidence="3" id="KW-0378">Hydrolase</keyword>
<reference evidence="3 4" key="1">
    <citation type="submission" date="2021-03" db="EMBL/GenBank/DDBJ databases">
        <title>Lysobacter sp. nov. isolated from soil of gangwondo yeongwol, south Korea.</title>
        <authorList>
            <person name="Kim K.R."/>
            <person name="Kim K.H."/>
            <person name="Jeon C.O."/>
        </authorList>
    </citation>
    <scope>NUCLEOTIDE SEQUENCE [LARGE SCALE GENOMIC DNA]</scope>
    <source>
        <strain evidence="3 4">R19</strain>
    </source>
</reference>
<keyword evidence="4" id="KW-1185">Reference proteome</keyword>
<dbReference type="InterPro" id="IPR008969">
    <property type="entry name" value="CarboxyPept-like_regulatory"/>
</dbReference>
<evidence type="ECO:0000256" key="1">
    <source>
        <dbReference type="SAM" id="MobiDB-lite"/>
    </source>
</evidence>
<keyword evidence="2" id="KW-0732">Signal</keyword>
<feature type="compositionally biased region" description="Basic and acidic residues" evidence="1">
    <location>
        <begin position="1190"/>
        <end position="1200"/>
    </location>
</feature>
<dbReference type="SUPFAM" id="SSF48239">
    <property type="entry name" value="Terpenoid cyclases/Protein prenyltransferases"/>
    <property type="match status" value="1"/>
</dbReference>
<keyword evidence="3" id="KW-0645">Protease</keyword>
<gene>
    <name evidence="3" type="ORF">I8J32_016830</name>
</gene>
<dbReference type="SUPFAM" id="SSF49464">
    <property type="entry name" value="Carboxypeptidase regulatory domain-like"/>
    <property type="match status" value="3"/>
</dbReference>
<proteinExistence type="predicted"/>
<organism evidence="3 4">
    <name type="scientific">Agrilutibacter solisilvae</name>
    <dbReference type="NCBI Taxonomy" id="2763317"/>
    <lineage>
        <taxon>Bacteria</taxon>
        <taxon>Pseudomonadati</taxon>
        <taxon>Pseudomonadota</taxon>
        <taxon>Gammaproteobacteria</taxon>
        <taxon>Lysobacterales</taxon>
        <taxon>Lysobacteraceae</taxon>
        <taxon>Agrilutibacter</taxon>
    </lineage>
</organism>
<feature type="compositionally biased region" description="Basic and acidic residues" evidence="1">
    <location>
        <begin position="1301"/>
        <end position="1312"/>
    </location>
</feature>
<dbReference type="InterPro" id="IPR008930">
    <property type="entry name" value="Terpenoid_cyclase/PrenylTrfase"/>
</dbReference>
<dbReference type="Pfam" id="PF13620">
    <property type="entry name" value="CarboxypepD_reg"/>
    <property type="match status" value="4"/>
</dbReference>
<accession>A0A974XYU9</accession>
<dbReference type="Gene3D" id="1.50.10.20">
    <property type="match status" value="2"/>
</dbReference>
<feature type="region of interest" description="Disordered" evidence="1">
    <location>
        <begin position="1334"/>
        <end position="1424"/>
    </location>
</feature>
<sequence>MKGIRGVVAIAVASIAMLVGVRSSAQDAALNRGLDWLQDQVQSNGSLATESGSLAVVEQARTETAHTLAQAGRTTALPDVSLSATSGLSTELLARRVIALGATGHGEDATQVLGALLPRANADGGYGSAVGQPSNPLDTSLALLAMRAGGISRDVKVQAAFGYLGGAANADGSYSLGQSTFATAYALQAFVRFRSEYSLSAPIQRTRAALIAQQVAGAYADTTDNAVATIALAQSGPSTDAAAAVAALRNAQGSDGSWNGDPYVTALALRALWTAASAPSSDAGRLVGEVYDASSGLPLSQAIVSVAGRPGAALSDGNGVFVLEGLPAGSYAVSITHVGYQPYAGQAQVDAGGTTNLGRIALGLADNTAALRGRITNATNGQALAGVAVQVAGTLNAQTQTNADGDYELLGLPAGNYSIQVSLAGFQPLTAVADLPPRSVVKFSPSLTPEGQTPPTDATAHGVVVDAADGAPIANAQVQVNGQGALTDAQGRFDYASLPVGAFTGGVQATGFDSVSFSGVLAAGANDFGRITLTRTQLPRRTIIGTVTSSATGLPIDGASITLNGQEAGTTDAAGTYRIEDAVVEEIELSFAAAGYQPRTAFTRLENPGTYRIDAVLDDVLEGSFQVVNLRTTPAAVLPGQTMRITADIANLNAEAKAGLVLVRLLDSAGMKVAQFCGAEAIGQPEQCEYAFDAKQVKPFAIDWVATNLPTGTYTLAIHVVQPGSIQRNTPLGLVYGMASREIRINSALSLQGLVTPSPPVMIPNAPSGVDFTATVRNMGNDLIPAGQAKLSVIDRANGAVAHTVTIAMPELLASDLVELDFGHWAPASTGAEYDLQVVSTNPDVGGVVTGEFYIGDAATGEFTVTPMETAEGNQRVEATLTVKGVNNPTGQAADPLFKLVREAVTRGGAYTATNAINWQNSNGCLGCHIQTQSLYGLGSSLDKADIDASAATFLQNSQSASIQADRSIYTHHPEYRLTSTILGLWGMTAWPDRRGTFNARYRSADYLYGRRNENASGVYWWYDHDTGWIHENPAATATVVEGMTSVLRDAAQFGLTEIHEFAPANRAATSARDIATAPSGKIYTLHTDGRVFVYDPVARTYVAYASTTRGATYHSIAVGTDDAVYLSATPRSGQPPVIERLSPAGSSVVATMPLLVESIDFADDGKLVALNRASRVVYVVDPRCRHRAGDLARQPDHQHRDHHHGRAGRCDLRDRAQRRGLADPRRCPEADPPGRHLPAFRPGPGRPGSRLLRRHRRPVRSERGRHRRTLHRWPARRSPGRRRRQAVRPELRYQPAGGDLAHHGADQHAPGRDAGVGRKGRQVLRDLFRLRHAGTGLPPDHAGRGPPVHQRRHAGGQGGCAHSRTGHATARPAARRWWLGPHAHADERSADHRDRRHRPGLHQSRAHRPGAAQDRAVPAQQAG</sequence>
<dbReference type="InterPro" id="IPR013784">
    <property type="entry name" value="Carb-bd-like_fold"/>
</dbReference>
<feature type="compositionally biased region" description="Basic and acidic residues" evidence="1">
    <location>
        <begin position="1209"/>
        <end position="1235"/>
    </location>
</feature>
<dbReference type="SUPFAM" id="SSF50969">
    <property type="entry name" value="YVTN repeat-like/Quinoprotein amine dehydrogenase"/>
    <property type="match status" value="1"/>
</dbReference>
<dbReference type="Proteomes" id="UP000639274">
    <property type="component" value="Chromosome"/>
</dbReference>
<name>A0A974XYU9_9GAMM</name>
<protein>
    <submittedName>
        <fullName evidence="3">Carboxypeptidase regulatory-like domain-containing protein</fullName>
    </submittedName>
</protein>
<dbReference type="GO" id="GO:0030246">
    <property type="term" value="F:carbohydrate binding"/>
    <property type="evidence" value="ECO:0007669"/>
    <property type="project" value="InterPro"/>
</dbReference>
<keyword evidence="3" id="KW-0121">Carboxypeptidase</keyword>
<dbReference type="SUPFAM" id="SSF49452">
    <property type="entry name" value="Starch-binding domain-like"/>
    <property type="match status" value="1"/>
</dbReference>
<evidence type="ECO:0000313" key="4">
    <source>
        <dbReference type="Proteomes" id="UP000639274"/>
    </source>
</evidence>